<dbReference type="InterPro" id="IPR035979">
    <property type="entry name" value="RBD_domain_sf"/>
</dbReference>
<dbReference type="GO" id="GO:0003729">
    <property type="term" value="F:mRNA binding"/>
    <property type="evidence" value="ECO:0007669"/>
    <property type="project" value="TreeGrafter"/>
</dbReference>
<feature type="domain" description="RRM" evidence="3">
    <location>
        <begin position="105"/>
        <end position="182"/>
    </location>
</feature>
<gene>
    <name evidence="4" type="ORF">MBRA1_000365</name>
</gene>
<dbReference type="Proteomes" id="UP001216638">
    <property type="component" value="Chromosome 1"/>
</dbReference>
<evidence type="ECO:0000313" key="4">
    <source>
        <dbReference type="EMBL" id="WFC93742.1"/>
    </source>
</evidence>
<reference evidence="4" key="1">
    <citation type="submission" date="2023-03" db="EMBL/GenBank/DDBJ databases">
        <title>Mating type loci evolution in Malassezia.</title>
        <authorList>
            <person name="Coelho M.A."/>
        </authorList>
    </citation>
    <scope>NUCLEOTIDE SEQUENCE</scope>
    <source>
        <strain evidence="4">CBS 14135</strain>
    </source>
</reference>
<dbReference type="Pfam" id="PF00076">
    <property type="entry name" value="RRM_1"/>
    <property type="match status" value="1"/>
</dbReference>
<evidence type="ECO:0000256" key="2">
    <source>
        <dbReference type="PROSITE-ProRule" id="PRU00176"/>
    </source>
</evidence>
<dbReference type="Pfam" id="PF13893">
    <property type="entry name" value="RRM_5"/>
    <property type="match status" value="1"/>
</dbReference>
<dbReference type="PANTHER" id="PTHR48025:SF1">
    <property type="entry name" value="RRM DOMAIN-CONTAINING PROTEIN"/>
    <property type="match status" value="1"/>
</dbReference>
<name>A0AAF0DQU7_9BASI</name>
<keyword evidence="5" id="KW-1185">Reference proteome</keyword>
<dbReference type="InterPro" id="IPR050502">
    <property type="entry name" value="Euk_RNA-bind_prot"/>
</dbReference>
<dbReference type="CDD" id="cd00590">
    <property type="entry name" value="RRM_SF"/>
    <property type="match status" value="2"/>
</dbReference>
<dbReference type="SMART" id="SM00360">
    <property type="entry name" value="RRM"/>
    <property type="match status" value="3"/>
</dbReference>
<dbReference type="Gene3D" id="3.30.70.330">
    <property type="match status" value="2"/>
</dbReference>
<evidence type="ECO:0000256" key="1">
    <source>
        <dbReference type="ARBA" id="ARBA00022884"/>
    </source>
</evidence>
<dbReference type="EMBL" id="CP119951">
    <property type="protein sequence ID" value="WFC93742.1"/>
    <property type="molecule type" value="Genomic_DNA"/>
</dbReference>
<dbReference type="PANTHER" id="PTHR48025">
    <property type="entry name" value="OS02G0815200 PROTEIN"/>
    <property type="match status" value="1"/>
</dbReference>
<keyword evidence="1 2" id="KW-0694">RNA-binding</keyword>
<feature type="domain" description="RRM" evidence="3">
    <location>
        <begin position="195"/>
        <end position="274"/>
    </location>
</feature>
<sequence>MTRRRPRFRVVVEPLRPSVTPAEIAQLFQPLEVRSVIVSQQCGRFKATVALYTQLDMEFACLRNNTMYAGYQLHVYPVCHDAPTEPMVPATAAPAIPPASTPAPRNLYVLNLPLEVTTVQLEKLFAAYGTVRHCVILSMLDGQARRRGFVDMDTAREAHDAMQHLQGRVWCGYPLEVSYARVQRSAADATHGPCSRIVISGLLPCATIDADDVRALVTPYAAVAHIDWVEPRANDETFAAQVTLVDAHDAERVVRALDGHTIVGQHLHVAYSITD</sequence>
<evidence type="ECO:0000259" key="3">
    <source>
        <dbReference type="PROSITE" id="PS50102"/>
    </source>
</evidence>
<protein>
    <recommendedName>
        <fullName evidence="3">RRM domain-containing protein</fullName>
    </recommendedName>
</protein>
<dbReference type="InterPro" id="IPR012677">
    <property type="entry name" value="Nucleotide-bd_a/b_plait_sf"/>
</dbReference>
<dbReference type="SUPFAM" id="SSF54928">
    <property type="entry name" value="RNA-binding domain, RBD"/>
    <property type="match status" value="2"/>
</dbReference>
<proteinExistence type="predicted"/>
<dbReference type="PROSITE" id="PS50102">
    <property type="entry name" value="RRM"/>
    <property type="match status" value="2"/>
</dbReference>
<organism evidence="4 5">
    <name type="scientific">Malassezia brasiliensis</name>
    <dbReference type="NCBI Taxonomy" id="1821822"/>
    <lineage>
        <taxon>Eukaryota</taxon>
        <taxon>Fungi</taxon>
        <taxon>Dikarya</taxon>
        <taxon>Basidiomycota</taxon>
        <taxon>Ustilaginomycotina</taxon>
        <taxon>Malasseziomycetes</taxon>
        <taxon>Malasseziales</taxon>
        <taxon>Malasseziaceae</taxon>
        <taxon>Malassezia</taxon>
    </lineage>
</organism>
<dbReference type="GO" id="GO:0005634">
    <property type="term" value="C:nucleus"/>
    <property type="evidence" value="ECO:0007669"/>
    <property type="project" value="TreeGrafter"/>
</dbReference>
<dbReference type="InterPro" id="IPR000504">
    <property type="entry name" value="RRM_dom"/>
</dbReference>
<accession>A0AAF0DQU7</accession>
<evidence type="ECO:0000313" key="5">
    <source>
        <dbReference type="Proteomes" id="UP001216638"/>
    </source>
</evidence>
<dbReference type="AlphaFoldDB" id="A0AAF0DQU7"/>